<evidence type="ECO:0000313" key="2">
    <source>
        <dbReference type="EMBL" id="MPC19959.1"/>
    </source>
</evidence>
<dbReference type="EMBL" id="VSRR010000821">
    <property type="protein sequence ID" value="MPC19959.1"/>
    <property type="molecule type" value="Genomic_DNA"/>
</dbReference>
<evidence type="ECO:0000256" key="1">
    <source>
        <dbReference type="SAM" id="MobiDB-lite"/>
    </source>
</evidence>
<dbReference type="Proteomes" id="UP000324222">
    <property type="component" value="Unassembled WGS sequence"/>
</dbReference>
<proteinExistence type="predicted"/>
<evidence type="ECO:0000313" key="3">
    <source>
        <dbReference type="Proteomes" id="UP000324222"/>
    </source>
</evidence>
<sequence length="93" mass="10056">MVGCPGWDALGGGLSSVMDKHSYYVGPFFKATGPHGDEVPRPRQPALSSIVVPVGSREEADLARETSSSGLNREEDSPPQVLPHSSLPFWEFF</sequence>
<dbReference type="AlphaFoldDB" id="A0A5B7DFM7"/>
<reference evidence="2 3" key="1">
    <citation type="submission" date="2019-05" db="EMBL/GenBank/DDBJ databases">
        <title>Another draft genome of Portunus trituberculatus and its Hox gene families provides insights of decapod evolution.</title>
        <authorList>
            <person name="Jeong J.-H."/>
            <person name="Song I."/>
            <person name="Kim S."/>
            <person name="Choi T."/>
            <person name="Kim D."/>
            <person name="Ryu S."/>
            <person name="Kim W."/>
        </authorList>
    </citation>
    <scope>NUCLEOTIDE SEQUENCE [LARGE SCALE GENOMIC DNA]</scope>
    <source>
        <tissue evidence="2">Muscle</tissue>
    </source>
</reference>
<comment type="caution">
    <text evidence="2">The sequence shown here is derived from an EMBL/GenBank/DDBJ whole genome shotgun (WGS) entry which is preliminary data.</text>
</comment>
<keyword evidence="3" id="KW-1185">Reference proteome</keyword>
<name>A0A5B7DFM7_PORTR</name>
<gene>
    <name evidence="2" type="ORF">E2C01_012888</name>
</gene>
<accession>A0A5B7DFM7</accession>
<organism evidence="2 3">
    <name type="scientific">Portunus trituberculatus</name>
    <name type="common">Swimming crab</name>
    <name type="synonym">Neptunus trituberculatus</name>
    <dbReference type="NCBI Taxonomy" id="210409"/>
    <lineage>
        <taxon>Eukaryota</taxon>
        <taxon>Metazoa</taxon>
        <taxon>Ecdysozoa</taxon>
        <taxon>Arthropoda</taxon>
        <taxon>Crustacea</taxon>
        <taxon>Multicrustacea</taxon>
        <taxon>Malacostraca</taxon>
        <taxon>Eumalacostraca</taxon>
        <taxon>Eucarida</taxon>
        <taxon>Decapoda</taxon>
        <taxon>Pleocyemata</taxon>
        <taxon>Brachyura</taxon>
        <taxon>Eubrachyura</taxon>
        <taxon>Portunoidea</taxon>
        <taxon>Portunidae</taxon>
        <taxon>Portuninae</taxon>
        <taxon>Portunus</taxon>
    </lineage>
</organism>
<protein>
    <submittedName>
        <fullName evidence="2">Uncharacterized protein</fullName>
    </submittedName>
</protein>
<feature type="region of interest" description="Disordered" evidence="1">
    <location>
        <begin position="54"/>
        <end position="87"/>
    </location>
</feature>